<dbReference type="InterPro" id="IPR002641">
    <property type="entry name" value="PNPLA_dom"/>
</dbReference>
<dbReference type="PROSITE" id="PS51635">
    <property type="entry name" value="PNPLA"/>
    <property type="match status" value="1"/>
</dbReference>
<evidence type="ECO:0000259" key="5">
    <source>
        <dbReference type="PROSITE" id="PS51635"/>
    </source>
</evidence>
<feature type="short sequence motif" description="GXSXG" evidence="2">
    <location>
        <begin position="64"/>
        <end position="68"/>
    </location>
</feature>
<keyword evidence="4" id="KW-0812">Transmembrane</keyword>
<accession>A0ABU9J020</accession>
<evidence type="ECO:0000256" key="3">
    <source>
        <dbReference type="SAM" id="MobiDB-lite"/>
    </source>
</evidence>
<reference evidence="6 7" key="1">
    <citation type="submission" date="2024-04" db="EMBL/GenBank/DDBJ databases">
        <title>Draft genome sequence of Pseudoxanthomonas putridarboris WD12.</title>
        <authorList>
            <person name="Oh J."/>
        </authorList>
    </citation>
    <scope>NUCLEOTIDE SEQUENCE [LARGE SCALE GENOMIC DNA]</scope>
    <source>
        <strain evidence="6 7">WD12</strain>
    </source>
</reference>
<feature type="active site" description="Nucleophile" evidence="2">
    <location>
        <position position="66"/>
    </location>
</feature>
<protein>
    <recommendedName>
        <fullName evidence="5">PNPLA domain-containing protein</fullName>
    </recommendedName>
</protein>
<feature type="region of interest" description="Disordered" evidence="3">
    <location>
        <begin position="641"/>
        <end position="668"/>
    </location>
</feature>
<keyword evidence="2" id="KW-0442">Lipid degradation</keyword>
<dbReference type="InterPro" id="IPR052580">
    <property type="entry name" value="Lipid_Hydrolase"/>
</dbReference>
<dbReference type="RefSeq" id="WP_341725760.1">
    <property type="nucleotide sequence ID" value="NZ_JBBWWT010000003.1"/>
</dbReference>
<feature type="region of interest" description="Disordered" evidence="3">
    <location>
        <begin position="1"/>
        <end position="24"/>
    </location>
</feature>
<feature type="transmembrane region" description="Helical" evidence="4">
    <location>
        <begin position="163"/>
        <end position="181"/>
    </location>
</feature>
<dbReference type="Gene3D" id="3.40.1090.10">
    <property type="entry name" value="Cytosolic phospholipase A2 catalytic domain"/>
    <property type="match status" value="1"/>
</dbReference>
<evidence type="ECO:0000256" key="1">
    <source>
        <dbReference type="ARBA" id="ARBA00023098"/>
    </source>
</evidence>
<feature type="short sequence motif" description="DGA/G" evidence="2">
    <location>
        <begin position="396"/>
        <end position="398"/>
    </location>
</feature>
<evidence type="ECO:0000313" key="7">
    <source>
        <dbReference type="Proteomes" id="UP001459204"/>
    </source>
</evidence>
<comment type="caution">
    <text evidence="6">The sequence shown here is derived from an EMBL/GenBank/DDBJ whole genome shotgun (WGS) entry which is preliminary data.</text>
</comment>
<organism evidence="6 7">
    <name type="scientific">Pseudoxanthomonas putridarboris</name>
    <dbReference type="NCBI Taxonomy" id="752605"/>
    <lineage>
        <taxon>Bacteria</taxon>
        <taxon>Pseudomonadati</taxon>
        <taxon>Pseudomonadota</taxon>
        <taxon>Gammaproteobacteria</taxon>
        <taxon>Lysobacterales</taxon>
        <taxon>Lysobacteraceae</taxon>
        <taxon>Pseudoxanthomonas</taxon>
    </lineage>
</organism>
<feature type="compositionally biased region" description="Basic and acidic residues" evidence="3">
    <location>
        <begin position="650"/>
        <end position="668"/>
    </location>
</feature>
<sequence>MSENSARGPLPVPSGPDEASQAPDEQVFASECDLVMKGGITSGVVYPLAIVEIAKAFRLRSIGGTSAGAIAAGAAAAAELGRQRHQAGEIASDPRSFDELARLPDYLGQPADSGAGTRLLAFFKPKTALRPVFRIFTRVIAVRGVGARLRTAARVLLAQYRGWALAVAAVVLAPVLLLPWSAASLPAAAGLLLLAFVLALAVALWRGARVVVRELPLNAFGVCSGMPEQDDPHGAEALTCWLSDYFDRLAGQSDAFAGQRKPLTFGDLKRHGIELRVMTTCLTLGRPFQLPFGDDGDVRENGRFVFDPERFRELFPAHVVEWMRAHPRAAGFGGVFRNADMQGFHPLPSPDDLPVIVAVRMSLSFPLLLSAVPLHSVDVRQPLVPGQKPQTCWFTDGGVGSNFPIHFFDAPLPTRPTFGLDLGTAPEGGSDAPSDRVSFPDRNSDASFSQWKSLSDHAGLGPILGFLGRVFNVAKDWNHEALANLPGFRDRIGQILLSEREGGLNLTMDRPLIQALTDYGRHAGLQFVRRFGDPRHWSDATTPSKMDWDNHQHIRLRLLLASTSEMLKHLKDSVDTVSARPAEDYRRFFQRTSRKRSYALKNLGKLDADPATGHPDTQAGLASWLLEELLRIASVLQAVGKGRPPAPPLDLRDGAPRPPPELKPRPRI</sequence>
<dbReference type="PANTHER" id="PTHR46394">
    <property type="entry name" value="ANNEXIN"/>
    <property type="match status" value="1"/>
</dbReference>
<keyword evidence="7" id="KW-1185">Reference proteome</keyword>
<keyword evidence="1 2" id="KW-0443">Lipid metabolism</keyword>
<name>A0ABU9J020_9GAMM</name>
<proteinExistence type="predicted"/>
<keyword evidence="4" id="KW-1133">Transmembrane helix</keyword>
<feature type="domain" description="PNPLA" evidence="5">
    <location>
        <begin position="34"/>
        <end position="409"/>
    </location>
</feature>
<evidence type="ECO:0000256" key="4">
    <source>
        <dbReference type="SAM" id="Phobius"/>
    </source>
</evidence>
<feature type="transmembrane region" description="Helical" evidence="4">
    <location>
        <begin position="187"/>
        <end position="205"/>
    </location>
</feature>
<evidence type="ECO:0000313" key="6">
    <source>
        <dbReference type="EMBL" id="MEL1264584.1"/>
    </source>
</evidence>
<evidence type="ECO:0000256" key="2">
    <source>
        <dbReference type="PROSITE-ProRule" id="PRU01161"/>
    </source>
</evidence>
<dbReference type="InterPro" id="IPR016035">
    <property type="entry name" value="Acyl_Trfase/lysoPLipase"/>
</dbReference>
<keyword evidence="2" id="KW-0378">Hydrolase</keyword>
<gene>
    <name evidence="6" type="ORF">AAD027_09420</name>
</gene>
<dbReference type="Proteomes" id="UP001459204">
    <property type="component" value="Unassembled WGS sequence"/>
</dbReference>
<dbReference type="EMBL" id="JBBWWT010000003">
    <property type="protein sequence ID" value="MEL1264584.1"/>
    <property type="molecule type" value="Genomic_DNA"/>
</dbReference>
<feature type="active site" description="Proton acceptor" evidence="2">
    <location>
        <position position="396"/>
    </location>
</feature>
<dbReference type="PANTHER" id="PTHR46394:SF1">
    <property type="entry name" value="PNPLA DOMAIN-CONTAINING PROTEIN"/>
    <property type="match status" value="1"/>
</dbReference>
<keyword evidence="4" id="KW-0472">Membrane</keyword>
<dbReference type="SUPFAM" id="SSF52151">
    <property type="entry name" value="FabD/lysophospholipase-like"/>
    <property type="match status" value="1"/>
</dbReference>
<comment type="caution">
    <text evidence="2">Lacks conserved residue(s) required for the propagation of feature annotation.</text>
</comment>